<name>A0A660SFJ5_UNCW3</name>
<proteinExistence type="predicted"/>
<gene>
    <name evidence="1" type="ORF">DRP53_09605</name>
</gene>
<evidence type="ECO:0008006" key="3">
    <source>
        <dbReference type="Google" id="ProtNLM"/>
    </source>
</evidence>
<dbReference type="PANTHER" id="PTHR43546">
    <property type="entry name" value="UPF0173 METAL-DEPENDENT HYDROLASE MJ1163-RELATED"/>
    <property type="match status" value="1"/>
</dbReference>
<dbReference type="AlphaFoldDB" id="A0A660SFJ5"/>
<dbReference type="EMBL" id="QNBE01000117">
    <property type="protein sequence ID" value="RKX68946.1"/>
    <property type="molecule type" value="Genomic_DNA"/>
</dbReference>
<dbReference type="InterPro" id="IPR036866">
    <property type="entry name" value="RibonucZ/Hydroxyglut_hydro"/>
</dbReference>
<accession>A0A660SFJ5</accession>
<feature type="non-terminal residue" evidence="1">
    <location>
        <position position="1"/>
    </location>
</feature>
<evidence type="ECO:0000313" key="2">
    <source>
        <dbReference type="Proteomes" id="UP000268469"/>
    </source>
</evidence>
<dbReference type="Proteomes" id="UP000268469">
    <property type="component" value="Unassembled WGS sequence"/>
</dbReference>
<sequence>SWEMIKRKAMDAEIIVVTHYHRDHHNPEEPEIYQDKEVYLKDCESNINYHQKLRAVDLIRKISPIAKKIESAEGKILRIGKTRIIFSPPLPHGRTEKLGFVVALAVIADETFLFTSDVQGLVRPEHLDFVMGMAPQLVYLDGPNTSMLGYRFFPEDLKASLQNITALLNSDFLNRLIIDHHLLRDPNWQKWLAEIPDKFETAASFMGKEERLLEAHRRELYQRHPVENVEKSGKNVER</sequence>
<dbReference type="SUPFAM" id="SSF56281">
    <property type="entry name" value="Metallo-hydrolase/oxidoreductase"/>
    <property type="match status" value="1"/>
</dbReference>
<evidence type="ECO:0000313" key="1">
    <source>
        <dbReference type="EMBL" id="RKX68946.1"/>
    </source>
</evidence>
<reference evidence="1 2" key="1">
    <citation type="submission" date="2018-06" db="EMBL/GenBank/DDBJ databases">
        <title>Extensive metabolic versatility and redundancy in microbially diverse, dynamic hydrothermal sediments.</title>
        <authorList>
            <person name="Dombrowski N."/>
            <person name="Teske A."/>
            <person name="Baker B.J."/>
        </authorList>
    </citation>
    <scope>NUCLEOTIDE SEQUENCE [LARGE SCALE GENOMIC DNA]</scope>
    <source>
        <strain evidence="1">B36_G15</strain>
    </source>
</reference>
<comment type="caution">
    <text evidence="1">The sequence shown here is derived from an EMBL/GenBank/DDBJ whole genome shotgun (WGS) entry which is preliminary data.</text>
</comment>
<protein>
    <recommendedName>
        <fullName evidence="3">MBL fold metallo-hydrolase</fullName>
    </recommendedName>
</protein>
<dbReference type="PANTHER" id="PTHR43546:SF4">
    <property type="entry name" value="UPF0282 PROTEIN MJ1629"/>
    <property type="match status" value="1"/>
</dbReference>
<organism evidence="1 2">
    <name type="scientific">candidate division WOR-3 bacterium</name>
    <dbReference type="NCBI Taxonomy" id="2052148"/>
    <lineage>
        <taxon>Bacteria</taxon>
        <taxon>Bacteria division WOR-3</taxon>
    </lineage>
</organism>
<dbReference type="Gene3D" id="3.60.15.10">
    <property type="entry name" value="Ribonuclease Z/Hydroxyacylglutathione hydrolase-like"/>
    <property type="match status" value="1"/>
</dbReference>
<dbReference type="InterPro" id="IPR050114">
    <property type="entry name" value="UPF0173_UPF0282_UlaG_hydrolase"/>
</dbReference>